<name>A0A3L6SZA8_PANMI</name>
<dbReference type="InterPro" id="IPR005162">
    <property type="entry name" value="Retrotrans_gag_dom"/>
</dbReference>
<dbReference type="OrthoDB" id="688785at2759"/>
<sequence length="343" mass="38883">MVPQYQPISSEIGRGASAVEAFRGATPTMTYDGGADSLRHQLSAAQQNSPIHHPAMPALQHMPAPRIAGHQQQVDWTARIAEVIQDQFGLKPKVQTYTYKTPYPSAYDLLSFPHRYKVPDFTKFSGTDDTSTVEHINRFIIQCGETATQDALRVRLFSSSLSGSAFQWFTTLPPNSIVTWADLEKQFHKYFYAGVHEMKLSDLTSLRQRSDEPVMGYIQRFREVRNKCYSLALTDAQLADIAFQGLLPQIKERYAAQEFESLSQIVHRLSGQEVRPFEQRRNFQKKVAYFEGSESDGEEEIGLAEWVKGKKPILCPFGKKEPETFGFDTSKADKIFDLLLQEG</sequence>
<gene>
    <name evidence="2" type="ORF">C2845_PM05G14720</name>
</gene>
<organism evidence="2 3">
    <name type="scientific">Panicum miliaceum</name>
    <name type="common">Proso millet</name>
    <name type="synonym">Broomcorn millet</name>
    <dbReference type="NCBI Taxonomy" id="4540"/>
    <lineage>
        <taxon>Eukaryota</taxon>
        <taxon>Viridiplantae</taxon>
        <taxon>Streptophyta</taxon>
        <taxon>Embryophyta</taxon>
        <taxon>Tracheophyta</taxon>
        <taxon>Spermatophyta</taxon>
        <taxon>Magnoliopsida</taxon>
        <taxon>Liliopsida</taxon>
        <taxon>Poales</taxon>
        <taxon>Poaceae</taxon>
        <taxon>PACMAD clade</taxon>
        <taxon>Panicoideae</taxon>
        <taxon>Panicodae</taxon>
        <taxon>Paniceae</taxon>
        <taxon>Panicinae</taxon>
        <taxon>Panicum</taxon>
        <taxon>Panicum sect. Panicum</taxon>
    </lineage>
</organism>
<dbReference type="STRING" id="4540.A0A3L6SZA8"/>
<dbReference type="Proteomes" id="UP000275267">
    <property type="component" value="Unassembled WGS sequence"/>
</dbReference>
<accession>A0A3L6SZA8</accession>
<evidence type="ECO:0000313" key="2">
    <source>
        <dbReference type="EMBL" id="RLN28494.1"/>
    </source>
</evidence>
<dbReference type="EMBL" id="PQIB02000003">
    <property type="protein sequence ID" value="RLN28494.1"/>
    <property type="molecule type" value="Genomic_DNA"/>
</dbReference>
<dbReference type="AlphaFoldDB" id="A0A3L6SZA8"/>
<comment type="caution">
    <text evidence="2">The sequence shown here is derived from an EMBL/GenBank/DDBJ whole genome shotgun (WGS) entry which is preliminary data.</text>
</comment>
<dbReference type="PANTHER" id="PTHR33223">
    <property type="entry name" value="CCHC-TYPE DOMAIN-CONTAINING PROTEIN"/>
    <property type="match status" value="1"/>
</dbReference>
<dbReference type="Pfam" id="PF03732">
    <property type="entry name" value="Retrotrans_gag"/>
    <property type="match status" value="1"/>
</dbReference>
<feature type="domain" description="Retrotransposon gag" evidence="1">
    <location>
        <begin position="155"/>
        <end position="247"/>
    </location>
</feature>
<protein>
    <recommendedName>
        <fullName evidence="1">Retrotransposon gag domain-containing protein</fullName>
    </recommendedName>
</protein>
<keyword evidence="3" id="KW-1185">Reference proteome</keyword>
<evidence type="ECO:0000313" key="3">
    <source>
        <dbReference type="Proteomes" id="UP000275267"/>
    </source>
</evidence>
<reference evidence="3" key="1">
    <citation type="journal article" date="2019" name="Nat. Commun.">
        <title>The genome of broomcorn millet.</title>
        <authorList>
            <person name="Zou C."/>
            <person name="Miki D."/>
            <person name="Li D."/>
            <person name="Tang Q."/>
            <person name="Xiao L."/>
            <person name="Rajput S."/>
            <person name="Deng P."/>
            <person name="Jia W."/>
            <person name="Huang R."/>
            <person name="Zhang M."/>
            <person name="Sun Y."/>
            <person name="Hu J."/>
            <person name="Fu X."/>
            <person name="Schnable P.S."/>
            <person name="Li F."/>
            <person name="Zhang H."/>
            <person name="Feng B."/>
            <person name="Zhu X."/>
            <person name="Liu R."/>
            <person name="Schnable J.C."/>
            <person name="Zhu J.-K."/>
            <person name="Zhang H."/>
        </authorList>
    </citation>
    <scope>NUCLEOTIDE SEQUENCE [LARGE SCALE GENOMIC DNA]</scope>
</reference>
<proteinExistence type="predicted"/>
<dbReference type="PANTHER" id="PTHR33223:SF11">
    <property type="entry name" value="ELEMENT PROTEIN, PUTATIVE-RELATED"/>
    <property type="match status" value="1"/>
</dbReference>
<evidence type="ECO:0000259" key="1">
    <source>
        <dbReference type="Pfam" id="PF03732"/>
    </source>
</evidence>